<comment type="caution">
    <text evidence="3">The sequence shown here is derived from an EMBL/GenBank/DDBJ whole genome shotgun (WGS) entry which is preliminary data.</text>
</comment>
<protein>
    <recommendedName>
        <fullName evidence="5">Ankyrin repeat domain-containing protein 22</fullName>
    </recommendedName>
</protein>
<dbReference type="InterPro" id="IPR036770">
    <property type="entry name" value="Ankyrin_rpt-contain_sf"/>
</dbReference>
<dbReference type="Gene3D" id="1.25.40.20">
    <property type="entry name" value="Ankyrin repeat-containing domain"/>
    <property type="match status" value="2"/>
</dbReference>
<dbReference type="PROSITE" id="PS50297">
    <property type="entry name" value="ANK_REP_REGION"/>
    <property type="match status" value="2"/>
</dbReference>
<evidence type="ECO:0000256" key="1">
    <source>
        <dbReference type="PROSITE-ProRule" id="PRU00023"/>
    </source>
</evidence>
<keyword evidence="2" id="KW-0812">Transmembrane</keyword>
<evidence type="ECO:0000313" key="4">
    <source>
        <dbReference type="Proteomes" id="UP000824782"/>
    </source>
</evidence>
<proteinExistence type="predicted"/>
<dbReference type="InterPro" id="IPR002110">
    <property type="entry name" value="Ankyrin_rpt"/>
</dbReference>
<keyword evidence="4" id="KW-1185">Reference proteome</keyword>
<name>A0AAV6ZTH1_ENGPU</name>
<dbReference type="SUPFAM" id="SSF48403">
    <property type="entry name" value="Ankyrin repeat"/>
    <property type="match status" value="1"/>
</dbReference>
<sequence length="254" mass="28139">MSSPKSLLADIRTPGPHPALSSALHVPVYRAAEDPVPLFYRGLTVKSRGFTGTDPGLLGSTEDMGILYSEPICQAAYENDLDEVQLLVEEDHKVVNVKDSFGGDTPLICACRKSNIKVVSYLLSMKANINLTNDKGRTCLHYAVRKKFTFLDYLLIVILMPVMLIGYFIMISKTKQNERLIRLLLAAGVSVNARDSEGNTALHYACKMRSQSIVPILLEKGADPWIKNKDGETSVAIAERLKFNKILHLMKKSS</sequence>
<dbReference type="EMBL" id="WNYA01000011">
    <property type="protein sequence ID" value="KAG8552386.1"/>
    <property type="molecule type" value="Genomic_DNA"/>
</dbReference>
<gene>
    <name evidence="3" type="ORF">GDO81_004508</name>
</gene>
<dbReference type="Proteomes" id="UP000824782">
    <property type="component" value="Unassembled WGS sequence"/>
</dbReference>
<reference evidence="3" key="1">
    <citation type="thesis" date="2020" institute="ProQuest LLC" country="789 East Eisenhower Parkway, Ann Arbor, MI, USA">
        <title>Comparative Genomics and Chromosome Evolution.</title>
        <authorList>
            <person name="Mudd A.B."/>
        </authorList>
    </citation>
    <scope>NUCLEOTIDE SEQUENCE</scope>
    <source>
        <strain evidence="3">237g6f4</strain>
        <tissue evidence="3">Blood</tissue>
    </source>
</reference>
<feature type="repeat" description="ANK" evidence="1">
    <location>
        <begin position="102"/>
        <end position="134"/>
    </location>
</feature>
<keyword evidence="2" id="KW-1133">Transmembrane helix</keyword>
<keyword evidence="2" id="KW-0472">Membrane</keyword>
<dbReference type="PANTHER" id="PTHR47276">
    <property type="entry name" value="ANKYRIN REPEAT DOMAIN-CONTAINING PROTEIN 22"/>
    <property type="match status" value="1"/>
</dbReference>
<evidence type="ECO:0008006" key="5">
    <source>
        <dbReference type="Google" id="ProtNLM"/>
    </source>
</evidence>
<accession>A0AAV6ZTH1</accession>
<dbReference type="AlphaFoldDB" id="A0AAV6ZTH1"/>
<dbReference type="PANTHER" id="PTHR47276:SF1">
    <property type="entry name" value="ANKYRIN REPEAT DOMAIN-CONTAINING PROTEIN 22"/>
    <property type="match status" value="1"/>
</dbReference>
<evidence type="ECO:0000313" key="3">
    <source>
        <dbReference type="EMBL" id="KAG8552386.1"/>
    </source>
</evidence>
<dbReference type="InterPro" id="IPR042802">
    <property type="entry name" value="ANR22"/>
</dbReference>
<feature type="repeat" description="ANK" evidence="1">
    <location>
        <begin position="197"/>
        <end position="229"/>
    </location>
</feature>
<evidence type="ECO:0000256" key="2">
    <source>
        <dbReference type="SAM" id="Phobius"/>
    </source>
</evidence>
<keyword evidence="1" id="KW-0040">ANK repeat</keyword>
<dbReference type="PROSITE" id="PS50088">
    <property type="entry name" value="ANK_REPEAT"/>
    <property type="match status" value="2"/>
</dbReference>
<organism evidence="3 4">
    <name type="scientific">Engystomops pustulosus</name>
    <name type="common">Tungara frog</name>
    <name type="synonym">Physalaemus pustulosus</name>
    <dbReference type="NCBI Taxonomy" id="76066"/>
    <lineage>
        <taxon>Eukaryota</taxon>
        <taxon>Metazoa</taxon>
        <taxon>Chordata</taxon>
        <taxon>Craniata</taxon>
        <taxon>Vertebrata</taxon>
        <taxon>Euteleostomi</taxon>
        <taxon>Amphibia</taxon>
        <taxon>Batrachia</taxon>
        <taxon>Anura</taxon>
        <taxon>Neobatrachia</taxon>
        <taxon>Hyloidea</taxon>
        <taxon>Leptodactylidae</taxon>
        <taxon>Leiuperinae</taxon>
        <taxon>Engystomops</taxon>
    </lineage>
</organism>
<dbReference type="SMART" id="SM00248">
    <property type="entry name" value="ANK"/>
    <property type="match status" value="4"/>
</dbReference>
<feature type="transmembrane region" description="Helical" evidence="2">
    <location>
        <begin position="150"/>
        <end position="170"/>
    </location>
</feature>
<dbReference type="Pfam" id="PF12796">
    <property type="entry name" value="Ank_2"/>
    <property type="match status" value="2"/>
</dbReference>